<evidence type="ECO:0000313" key="7">
    <source>
        <dbReference type="Proteomes" id="UP000051783"/>
    </source>
</evidence>
<dbReference type="AlphaFoldDB" id="A0A0R2MLA2"/>
<gene>
    <name evidence="6" type="ORF">IV64_GL001098</name>
</gene>
<comment type="caution">
    <text evidence="6">The sequence shown here is derived from an EMBL/GenBank/DDBJ whole genome shotgun (WGS) entry which is preliminary data.</text>
</comment>
<name>A0A0R2MLA2_9LACO</name>
<feature type="transmembrane region" description="Helical" evidence="5">
    <location>
        <begin position="65"/>
        <end position="89"/>
    </location>
</feature>
<dbReference type="STRING" id="942150.IV64_GL001098"/>
<reference evidence="6 7" key="1">
    <citation type="journal article" date="2015" name="Genome Announc.">
        <title>Expanding the biotechnology potential of lactobacilli through comparative genomics of 213 strains and associated genera.</title>
        <authorList>
            <person name="Sun Z."/>
            <person name="Harris H.M."/>
            <person name="McCann A."/>
            <person name="Guo C."/>
            <person name="Argimon S."/>
            <person name="Zhang W."/>
            <person name="Yang X."/>
            <person name="Jeffery I.B."/>
            <person name="Cooney J.C."/>
            <person name="Kagawa T.F."/>
            <person name="Liu W."/>
            <person name="Song Y."/>
            <person name="Salvetti E."/>
            <person name="Wrobel A."/>
            <person name="Rasinkangas P."/>
            <person name="Parkhill J."/>
            <person name="Rea M.C."/>
            <person name="O'Sullivan O."/>
            <person name="Ritari J."/>
            <person name="Douillard F.P."/>
            <person name="Paul Ross R."/>
            <person name="Yang R."/>
            <person name="Briner A.E."/>
            <person name="Felis G.E."/>
            <person name="de Vos W.M."/>
            <person name="Barrangou R."/>
            <person name="Klaenhammer T.R."/>
            <person name="Caufield P.W."/>
            <person name="Cui Y."/>
            <person name="Zhang H."/>
            <person name="O'Toole P.W."/>
        </authorList>
    </citation>
    <scope>NUCLEOTIDE SEQUENCE [LARGE SCALE GENOMIC DNA]</scope>
    <source>
        <strain evidence="6 7">LMG 26013</strain>
    </source>
</reference>
<dbReference type="PATRIC" id="fig|942150.3.peg.1133"/>
<keyword evidence="2 5" id="KW-0812">Transmembrane</keyword>
<proteinExistence type="predicted"/>
<dbReference type="OrthoDB" id="2143375at2"/>
<evidence type="ECO:0000256" key="5">
    <source>
        <dbReference type="SAM" id="Phobius"/>
    </source>
</evidence>
<evidence type="ECO:0000256" key="4">
    <source>
        <dbReference type="ARBA" id="ARBA00023136"/>
    </source>
</evidence>
<dbReference type="EMBL" id="JQCL01000012">
    <property type="protein sequence ID" value="KRO14484.1"/>
    <property type="molecule type" value="Genomic_DNA"/>
</dbReference>
<dbReference type="InterPro" id="IPR003825">
    <property type="entry name" value="Colicin-V_CvpA"/>
</dbReference>
<dbReference type="Pfam" id="PF02674">
    <property type="entry name" value="Colicin_V"/>
    <property type="match status" value="1"/>
</dbReference>
<dbReference type="PANTHER" id="PTHR37306">
    <property type="entry name" value="COLICIN V PRODUCTION PROTEIN"/>
    <property type="match status" value="1"/>
</dbReference>
<feature type="transmembrane region" description="Helical" evidence="5">
    <location>
        <begin position="27"/>
        <end position="44"/>
    </location>
</feature>
<protein>
    <submittedName>
        <fullName evidence="6">Uncharacterized protein</fullName>
    </submittedName>
</protein>
<dbReference type="GO" id="GO:0016020">
    <property type="term" value="C:membrane"/>
    <property type="evidence" value="ECO:0007669"/>
    <property type="project" value="UniProtKB-SubCell"/>
</dbReference>
<feature type="transmembrane region" description="Helical" evidence="5">
    <location>
        <begin position="109"/>
        <end position="133"/>
    </location>
</feature>
<evidence type="ECO:0000256" key="1">
    <source>
        <dbReference type="ARBA" id="ARBA00004141"/>
    </source>
</evidence>
<keyword evidence="7" id="KW-1185">Reference proteome</keyword>
<evidence type="ECO:0000256" key="3">
    <source>
        <dbReference type="ARBA" id="ARBA00022989"/>
    </source>
</evidence>
<dbReference type="PANTHER" id="PTHR37306:SF1">
    <property type="entry name" value="COLICIN V PRODUCTION PROTEIN"/>
    <property type="match status" value="1"/>
</dbReference>
<evidence type="ECO:0000256" key="2">
    <source>
        <dbReference type="ARBA" id="ARBA00022692"/>
    </source>
</evidence>
<accession>A0A0R2MLA2</accession>
<dbReference type="Proteomes" id="UP000051783">
    <property type="component" value="Unassembled WGS sequence"/>
</dbReference>
<comment type="subcellular location">
    <subcellularLocation>
        <location evidence="1">Membrane</location>
        <topology evidence="1">Multi-pass membrane protein</topology>
    </subcellularLocation>
</comment>
<keyword evidence="3 5" id="KW-1133">Transmembrane helix</keyword>
<organism evidence="6 7">
    <name type="scientific">Lactiplantibacillus xiangfangensis</name>
    <dbReference type="NCBI Taxonomy" id="942150"/>
    <lineage>
        <taxon>Bacteria</taxon>
        <taxon>Bacillati</taxon>
        <taxon>Bacillota</taxon>
        <taxon>Bacilli</taxon>
        <taxon>Lactobacillales</taxon>
        <taxon>Lactobacillaceae</taxon>
        <taxon>Lactiplantibacillus</taxon>
    </lineage>
</organism>
<dbReference type="GO" id="GO:0009403">
    <property type="term" value="P:toxin biosynthetic process"/>
    <property type="evidence" value="ECO:0007669"/>
    <property type="project" value="InterPro"/>
</dbReference>
<sequence length="176" mass="19423">MIFTIVILFLLGTAIFRGFHRGFVIEILHLIGTIAVLIFARLLYQPLAQTISHILTGLHLIEASIASTLIINIIAFFILTSLGWAVVRLLARVSRSITWLPVIKQVNSIAGGIVAFTLSYLIIFVCLSLANLFNTDFIQTQMDQSPLATFIVKKTPGLTSQYLGTLIKFETGTQDS</sequence>
<evidence type="ECO:0000313" key="6">
    <source>
        <dbReference type="EMBL" id="KRO14484.1"/>
    </source>
</evidence>
<keyword evidence="4 5" id="KW-0472">Membrane</keyword>
<dbReference type="RefSeq" id="WP_057705333.1">
    <property type="nucleotide sequence ID" value="NZ_JQCL01000012.1"/>
</dbReference>